<evidence type="ECO:0000313" key="1">
    <source>
        <dbReference type="EMBL" id="GIY10994.1"/>
    </source>
</evidence>
<name>A0AAV4QQ78_9ARAC</name>
<sequence length="80" mass="9699">MNRFLKTPENNFSQKEEDPLLNHYSILASVNKGDKKELSFYWHKEKYYHLKEQLNLAEVEEALSHRTTFTIPIDRRCERE</sequence>
<keyword evidence="2" id="KW-1185">Reference proteome</keyword>
<dbReference type="AlphaFoldDB" id="A0AAV4QQ78"/>
<proteinExistence type="predicted"/>
<dbReference type="EMBL" id="BPLQ01004844">
    <property type="protein sequence ID" value="GIY10994.1"/>
    <property type="molecule type" value="Genomic_DNA"/>
</dbReference>
<accession>A0AAV4QQ78</accession>
<dbReference type="Proteomes" id="UP001054837">
    <property type="component" value="Unassembled WGS sequence"/>
</dbReference>
<gene>
    <name evidence="1" type="ORF">CDAR_108981</name>
</gene>
<evidence type="ECO:0000313" key="2">
    <source>
        <dbReference type="Proteomes" id="UP001054837"/>
    </source>
</evidence>
<reference evidence="1 2" key="1">
    <citation type="submission" date="2021-06" db="EMBL/GenBank/DDBJ databases">
        <title>Caerostris darwini draft genome.</title>
        <authorList>
            <person name="Kono N."/>
            <person name="Arakawa K."/>
        </authorList>
    </citation>
    <scope>NUCLEOTIDE SEQUENCE [LARGE SCALE GENOMIC DNA]</scope>
</reference>
<organism evidence="1 2">
    <name type="scientific">Caerostris darwini</name>
    <dbReference type="NCBI Taxonomy" id="1538125"/>
    <lineage>
        <taxon>Eukaryota</taxon>
        <taxon>Metazoa</taxon>
        <taxon>Ecdysozoa</taxon>
        <taxon>Arthropoda</taxon>
        <taxon>Chelicerata</taxon>
        <taxon>Arachnida</taxon>
        <taxon>Araneae</taxon>
        <taxon>Araneomorphae</taxon>
        <taxon>Entelegynae</taxon>
        <taxon>Araneoidea</taxon>
        <taxon>Araneidae</taxon>
        <taxon>Caerostris</taxon>
    </lineage>
</organism>
<protein>
    <submittedName>
        <fullName evidence="1">Uncharacterized protein</fullName>
    </submittedName>
</protein>
<comment type="caution">
    <text evidence="1">The sequence shown here is derived from an EMBL/GenBank/DDBJ whole genome shotgun (WGS) entry which is preliminary data.</text>
</comment>